<organism evidence="1 2">
    <name type="scientific">Leeuwenhoekiella nanhaiensis</name>
    <dbReference type="NCBI Taxonomy" id="1655491"/>
    <lineage>
        <taxon>Bacteria</taxon>
        <taxon>Pseudomonadati</taxon>
        <taxon>Bacteroidota</taxon>
        <taxon>Flavobacteriia</taxon>
        <taxon>Flavobacteriales</taxon>
        <taxon>Flavobacteriaceae</taxon>
        <taxon>Leeuwenhoekiella</taxon>
    </lineage>
</organism>
<dbReference type="EMBL" id="NQXA01000031">
    <property type="protein sequence ID" value="PHQ27779.1"/>
    <property type="molecule type" value="Genomic_DNA"/>
</dbReference>
<protein>
    <submittedName>
        <fullName evidence="1">Uncharacterized protein</fullName>
    </submittedName>
</protein>
<dbReference type="AlphaFoldDB" id="A0A2G1VMS1"/>
<evidence type="ECO:0000313" key="2">
    <source>
        <dbReference type="Proteomes" id="UP000229433"/>
    </source>
</evidence>
<sequence>MLIISHDQVSDPRIFMNEVFNKTQEQITLYSIHYILKEANNKINYGCNFLNRVLREGTLLYSEDNRLELSGSYLCHPDVFREIKMHWDKRLEHALYFEEKSTICEENPSNQGRYLLLQQAIQQACLGLIYVFWEYQPTYYSLPYLLHLCEQFSEVPKIIYPKKSFRSQLMYSRLCHAHYNLNEKIQEDPSESDSLKAEHLTYKFIQAARREADKKLEELKKLHHLKTSDDENQ</sequence>
<dbReference type="Gene3D" id="1.20.120.330">
    <property type="entry name" value="Nucleotidyltransferases domain 2"/>
    <property type="match status" value="1"/>
</dbReference>
<accession>A0A2G1VMS1</accession>
<gene>
    <name evidence="1" type="ORF">CJ305_18360</name>
</gene>
<keyword evidence="2" id="KW-1185">Reference proteome</keyword>
<comment type="caution">
    <text evidence="1">The sequence shown here is derived from an EMBL/GenBank/DDBJ whole genome shotgun (WGS) entry which is preliminary data.</text>
</comment>
<reference evidence="1 2" key="1">
    <citation type="submission" date="2017-08" db="EMBL/GenBank/DDBJ databases">
        <title>The whole genome shortgun sequences of strain Leeuwenhoekiella nanhaiensis G18 from the South China Sea.</title>
        <authorList>
            <person name="Liu Q."/>
        </authorList>
    </citation>
    <scope>NUCLEOTIDE SEQUENCE [LARGE SCALE GENOMIC DNA]</scope>
    <source>
        <strain evidence="1 2">G18</strain>
    </source>
</reference>
<dbReference type="Proteomes" id="UP000229433">
    <property type="component" value="Unassembled WGS sequence"/>
</dbReference>
<name>A0A2G1VMS1_9FLAO</name>
<proteinExistence type="predicted"/>
<evidence type="ECO:0000313" key="1">
    <source>
        <dbReference type="EMBL" id="PHQ27779.1"/>
    </source>
</evidence>